<evidence type="ECO:0000256" key="4">
    <source>
        <dbReference type="ARBA" id="ARBA00022723"/>
    </source>
</evidence>
<gene>
    <name evidence="10" type="ORF">AB6A40_009434</name>
</gene>
<dbReference type="InterPro" id="IPR020835">
    <property type="entry name" value="Catalase_sf"/>
</dbReference>
<dbReference type="AlphaFoldDB" id="A0ABD6F1K7"/>
<keyword evidence="11" id="KW-1185">Reference proteome</keyword>
<reference evidence="10 11" key="1">
    <citation type="submission" date="2024-08" db="EMBL/GenBank/DDBJ databases">
        <title>Gnathostoma spinigerum genome.</title>
        <authorList>
            <person name="Gonzalez-Bertolin B."/>
            <person name="Monzon S."/>
            <person name="Zaballos A."/>
            <person name="Jimenez P."/>
            <person name="Dekumyoy P."/>
            <person name="Varona S."/>
            <person name="Cuesta I."/>
            <person name="Sumanam S."/>
            <person name="Adisakwattana P."/>
            <person name="Gasser R.B."/>
            <person name="Hernandez-Gonzalez A."/>
            <person name="Young N.D."/>
            <person name="Perteguer M.J."/>
        </authorList>
    </citation>
    <scope>NUCLEOTIDE SEQUENCE [LARGE SCALE GENOMIC DNA]</scope>
    <source>
        <strain evidence="10">AL3</strain>
        <tissue evidence="10">Liver</tissue>
    </source>
</reference>
<dbReference type="Gene3D" id="2.40.180.10">
    <property type="entry name" value="Catalase core domain"/>
    <property type="match status" value="1"/>
</dbReference>
<sequence>MLFSFFHQELIGTILQVWSHKTYPLIPVGTITLNRNPVNYFAEVEQAAFSPSHFVPGIEPSPDKMLQGRLFAYADTQFHRLGPNHVQLPINCPYRSKPHNTQRDGLMALDDNQGAAENYYPSSSGIFQERSDAIESIWSISGDVMRYDTGDEDNFSQPHDFWTKVLDEDARNRLIANIVSDLRKCKAEIQNRAVDMLEKIHNDLGEAVKQELNKALATNKDDKGRESSEIPEDVKADAETPTSTENMSEPTTKVDMTYRSSITLEIKPEESGEVVNSNEHFECRVEEVTDRSEPENNKKPKKKGKRCRIC</sequence>
<dbReference type="InterPro" id="IPR018028">
    <property type="entry name" value="Catalase"/>
</dbReference>
<evidence type="ECO:0000256" key="2">
    <source>
        <dbReference type="ARBA" id="ARBA00022559"/>
    </source>
</evidence>
<evidence type="ECO:0000256" key="6">
    <source>
        <dbReference type="ARBA" id="ARBA00023004"/>
    </source>
</evidence>
<feature type="compositionally biased region" description="Basic and acidic residues" evidence="8">
    <location>
        <begin position="219"/>
        <end position="238"/>
    </location>
</feature>
<feature type="compositionally biased region" description="Basic and acidic residues" evidence="8">
    <location>
        <begin position="279"/>
        <end position="298"/>
    </location>
</feature>
<evidence type="ECO:0000256" key="5">
    <source>
        <dbReference type="ARBA" id="ARBA00023002"/>
    </source>
</evidence>
<keyword evidence="5" id="KW-0560">Oxidoreductase</keyword>
<dbReference type="Pfam" id="PF00199">
    <property type="entry name" value="Catalase"/>
    <property type="match status" value="1"/>
</dbReference>
<protein>
    <recommendedName>
        <fullName evidence="9">Catalase core domain-containing protein</fullName>
    </recommendedName>
</protein>
<evidence type="ECO:0000256" key="8">
    <source>
        <dbReference type="SAM" id="MobiDB-lite"/>
    </source>
</evidence>
<evidence type="ECO:0000259" key="9">
    <source>
        <dbReference type="SMART" id="SM01060"/>
    </source>
</evidence>
<evidence type="ECO:0000256" key="1">
    <source>
        <dbReference type="ARBA" id="ARBA00005329"/>
    </source>
</evidence>
<dbReference type="GO" id="GO:0042744">
    <property type="term" value="P:hydrogen peroxide catabolic process"/>
    <property type="evidence" value="ECO:0007669"/>
    <property type="project" value="UniProtKB-KW"/>
</dbReference>
<dbReference type="PROSITE" id="PS51402">
    <property type="entry name" value="CATALASE_3"/>
    <property type="match status" value="1"/>
</dbReference>
<feature type="compositionally biased region" description="Basic residues" evidence="8">
    <location>
        <begin position="299"/>
        <end position="310"/>
    </location>
</feature>
<dbReference type="EMBL" id="JBGFUD010009941">
    <property type="protein sequence ID" value="MFH4982725.1"/>
    <property type="molecule type" value="Genomic_DNA"/>
</dbReference>
<keyword evidence="3" id="KW-0349">Heme</keyword>
<evidence type="ECO:0000256" key="3">
    <source>
        <dbReference type="ARBA" id="ARBA00022617"/>
    </source>
</evidence>
<name>A0ABD6F1K7_9BILA</name>
<accession>A0ABD6F1K7</accession>
<dbReference type="GO" id="GO:0046872">
    <property type="term" value="F:metal ion binding"/>
    <property type="evidence" value="ECO:0007669"/>
    <property type="project" value="UniProtKB-KW"/>
</dbReference>
<proteinExistence type="inferred from homology"/>
<dbReference type="Pfam" id="PF06628">
    <property type="entry name" value="Catalase-rel"/>
    <property type="match status" value="1"/>
</dbReference>
<dbReference type="InterPro" id="IPR002226">
    <property type="entry name" value="Catalase_haem_BS"/>
</dbReference>
<keyword evidence="4" id="KW-0479">Metal-binding</keyword>
<dbReference type="SMART" id="SM01060">
    <property type="entry name" value="Catalase"/>
    <property type="match status" value="1"/>
</dbReference>
<dbReference type="PROSITE" id="PS00437">
    <property type="entry name" value="CATALASE_1"/>
    <property type="match status" value="1"/>
</dbReference>
<evidence type="ECO:0000313" key="11">
    <source>
        <dbReference type="Proteomes" id="UP001608902"/>
    </source>
</evidence>
<dbReference type="InterPro" id="IPR011614">
    <property type="entry name" value="Catalase_core"/>
</dbReference>
<dbReference type="PRINTS" id="PR00067">
    <property type="entry name" value="CATALASE"/>
</dbReference>
<feature type="domain" description="Catalase core" evidence="9">
    <location>
        <begin position="4"/>
        <end position="128"/>
    </location>
</feature>
<dbReference type="PANTHER" id="PTHR11465:SF9">
    <property type="entry name" value="CATALASE"/>
    <property type="match status" value="1"/>
</dbReference>
<evidence type="ECO:0000256" key="7">
    <source>
        <dbReference type="ARBA" id="ARBA00023324"/>
    </source>
</evidence>
<dbReference type="PANTHER" id="PTHR11465">
    <property type="entry name" value="CATALASE"/>
    <property type="match status" value="1"/>
</dbReference>
<comment type="similarity">
    <text evidence="1">Belongs to the catalase family.</text>
</comment>
<keyword evidence="6" id="KW-0408">Iron</keyword>
<keyword evidence="7" id="KW-0376">Hydrogen peroxide</keyword>
<keyword evidence="2" id="KW-0575">Peroxidase</keyword>
<evidence type="ECO:0000313" key="10">
    <source>
        <dbReference type="EMBL" id="MFH4982725.1"/>
    </source>
</evidence>
<feature type="compositionally biased region" description="Polar residues" evidence="8">
    <location>
        <begin position="240"/>
        <end position="251"/>
    </location>
</feature>
<comment type="caution">
    <text evidence="10">The sequence shown here is derived from an EMBL/GenBank/DDBJ whole genome shotgun (WGS) entry which is preliminary data.</text>
</comment>
<dbReference type="InterPro" id="IPR010582">
    <property type="entry name" value="Catalase_immune_responsive"/>
</dbReference>
<dbReference type="SUPFAM" id="SSF56634">
    <property type="entry name" value="Heme-dependent catalase-like"/>
    <property type="match status" value="1"/>
</dbReference>
<feature type="region of interest" description="Disordered" evidence="8">
    <location>
        <begin position="216"/>
        <end position="310"/>
    </location>
</feature>
<organism evidence="10 11">
    <name type="scientific">Gnathostoma spinigerum</name>
    <dbReference type="NCBI Taxonomy" id="75299"/>
    <lineage>
        <taxon>Eukaryota</taxon>
        <taxon>Metazoa</taxon>
        <taxon>Ecdysozoa</taxon>
        <taxon>Nematoda</taxon>
        <taxon>Chromadorea</taxon>
        <taxon>Rhabditida</taxon>
        <taxon>Spirurina</taxon>
        <taxon>Gnathostomatomorpha</taxon>
        <taxon>Gnathostomatoidea</taxon>
        <taxon>Gnathostomatidae</taxon>
        <taxon>Gnathostoma</taxon>
    </lineage>
</organism>
<dbReference type="GO" id="GO:0004096">
    <property type="term" value="F:catalase activity"/>
    <property type="evidence" value="ECO:0007669"/>
    <property type="project" value="UniProtKB-EC"/>
</dbReference>
<dbReference type="Proteomes" id="UP001608902">
    <property type="component" value="Unassembled WGS sequence"/>
</dbReference>